<dbReference type="EMBL" id="JAFBEC010000005">
    <property type="protein sequence ID" value="MBM7632929.1"/>
    <property type="molecule type" value="Genomic_DNA"/>
</dbReference>
<feature type="transmembrane region" description="Helical" evidence="6">
    <location>
        <begin position="214"/>
        <end position="234"/>
    </location>
</feature>
<dbReference type="PANTHER" id="PTHR33802:SF1">
    <property type="entry name" value="XK-RELATED PROTEIN"/>
    <property type="match status" value="1"/>
</dbReference>
<dbReference type="InterPro" id="IPR038330">
    <property type="entry name" value="TspO/MBR-related_sf"/>
</dbReference>
<feature type="transmembrane region" description="Helical" evidence="6">
    <location>
        <begin position="169"/>
        <end position="186"/>
    </location>
</feature>
<feature type="transmembrane region" description="Helical" evidence="6">
    <location>
        <begin position="101"/>
        <end position="122"/>
    </location>
</feature>
<feature type="transmembrane region" description="Helical" evidence="6">
    <location>
        <begin position="45"/>
        <end position="66"/>
    </location>
</feature>
<evidence type="ECO:0000313" key="8">
    <source>
        <dbReference type="Proteomes" id="UP000741863"/>
    </source>
</evidence>
<evidence type="ECO:0008006" key="9">
    <source>
        <dbReference type="Google" id="ProtNLM"/>
    </source>
</evidence>
<evidence type="ECO:0000256" key="2">
    <source>
        <dbReference type="ARBA" id="ARBA00007524"/>
    </source>
</evidence>
<accession>A0ABS2PBY5</accession>
<keyword evidence="4 6" id="KW-1133">Transmembrane helix</keyword>
<feature type="transmembrane region" description="Helical" evidence="6">
    <location>
        <begin position="134"/>
        <end position="157"/>
    </location>
</feature>
<gene>
    <name evidence="7" type="ORF">JOD17_002023</name>
</gene>
<reference evidence="7 8" key="1">
    <citation type="submission" date="2021-01" db="EMBL/GenBank/DDBJ databases">
        <title>Genomic Encyclopedia of Type Strains, Phase IV (KMG-IV): sequencing the most valuable type-strain genomes for metagenomic binning, comparative biology and taxonomic classification.</title>
        <authorList>
            <person name="Goeker M."/>
        </authorList>
    </citation>
    <scope>NUCLEOTIDE SEQUENCE [LARGE SCALE GENOMIC DNA]</scope>
    <source>
        <strain evidence="7 8">DSM 25540</strain>
    </source>
</reference>
<keyword evidence="3 6" id="KW-0812">Transmembrane</keyword>
<evidence type="ECO:0000256" key="4">
    <source>
        <dbReference type="ARBA" id="ARBA00022989"/>
    </source>
</evidence>
<evidence type="ECO:0000256" key="1">
    <source>
        <dbReference type="ARBA" id="ARBA00004141"/>
    </source>
</evidence>
<dbReference type="Proteomes" id="UP000741863">
    <property type="component" value="Unassembled WGS sequence"/>
</dbReference>
<sequence length="243" mass="27437">MKVAFRLAIVHIITFIIMIILNYSSATNVGDVANQDQPLIQPAGFAFSIWGVIYVLLFIWILRTFVSGRSTRGVYERVGILPSINFLLNGAWIIAFTQQWLVVSTIIIFLLLITLVVMYLRITNSRDAKFFDRLPFSMYLGWITVASIANVFVTFVQNDVPTFLGLNEMAWSVIMLLIGAALAVGITLYFKDVTYPLVIVWSYVAIFAETPSTFIQVITVVSVIVILAIFLLVVRQKARQRSR</sequence>
<keyword evidence="8" id="KW-1185">Reference proteome</keyword>
<protein>
    <recommendedName>
        <fullName evidence="9">Tryptophan-rich sensory protein</fullName>
    </recommendedName>
</protein>
<proteinExistence type="inferred from homology"/>
<comment type="similarity">
    <text evidence="2">Belongs to the TspO/BZRP family.</text>
</comment>
<feature type="transmembrane region" description="Helical" evidence="6">
    <location>
        <begin position="78"/>
        <end position="95"/>
    </location>
</feature>
<dbReference type="PANTHER" id="PTHR33802">
    <property type="entry name" value="SI:CH211-161H7.5-RELATED"/>
    <property type="match status" value="1"/>
</dbReference>
<comment type="caution">
    <text evidence="7">The sequence shown here is derived from an EMBL/GenBank/DDBJ whole genome shotgun (WGS) entry which is preliminary data.</text>
</comment>
<dbReference type="Gene3D" id="1.20.1260.100">
    <property type="entry name" value="TspO/MBR protein"/>
    <property type="match status" value="1"/>
</dbReference>
<feature type="transmembrane region" description="Helical" evidence="6">
    <location>
        <begin position="7"/>
        <end position="25"/>
    </location>
</feature>
<evidence type="ECO:0000256" key="6">
    <source>
        <dbReference type="SAM" id="Phobius"/>
    </source>
</evidence>
<feature type="transmembrane region" description="Helical" evidence="6">
    <location>
        <begin position="193"/>
        <end position="208"/>
    </location>
</feature>
<keyword evidence="5 6" id="KW-0472">Membrane</keyword>
<name>A0ABS2PBY5_9BACL</name>
<dbReference type="RefSeq" id="WP_204697407.1">
    <property type="nucleotide sequence ID" value="NZ_JAFBEC010000005.1"/>
</dbReference>
<evidence type="ECO:0000256" key="3">
    <source>
        <dbReference type="ARBA" id="ARBA00022692"/>
    </source>
</evidence>
<evidence type="ECO:0000313" key="7">
    <source>
        <dbReference type="EMBL" id="MBM7632929.1"/>
    </source>
</evidence>
<organism evidence="7 8">
    <name type="scientific">Geomicrobium sediminis</name>
    <dbReference type="NCBI Taxonomy" id="1347788"/>
    <lineage>
        <taxon>Bacteria</taxon>
        <taxon>Bacillati</taxon>
        <taxon>Bacillota</taxon>
        <taxon>Bacilli</taxon>
        <taxon>Bacillales</taxon>
        <taxon>Geomicrobium</taxon>
    </lineage>
</organism>
<comment type="subcellular location">
    <subcellularLocation>
        <location evidence="1">Membrane</location>
        <topology evidence="1">Multi-pass membrane protein</topology>
    </subcellularLocation>
</comment>
<dbReference type="Pfam" id="PF03073">
    <property type="entry name" value="TspO_MBR"/>
    <property type="match status" value="1"/>
</dbReference>
<evidence type="ECO:0000256" key="5">
    <source>
        <dbReference type="ARBA" id="ARBA00023136"/>
    </source>
</evidence>
<dbReference type="InterPro" id="IPR004307">
    <property type="entry name" value="TspO_MBR"/>
</dbReference>